<dbReference type="PATRIC" id="fig|33935.3.peg.3308"/>
<organism evidence="1 2">
    <name type="scientific">Lysinibacillus macroides</name>
    <dbReference type="NCBI Taxonomy" id="33935"/>
    <lineage>
        <taxon>Bacteria</taxon>
        <taxon>Bacillati</taxon>
        <taxon>Bacillota</taxon>
        <taxon>Bacilli</taxon>
        <taxon>Bacillales</taxon>
        <taxon>Bacillaceae</taxon>
        <taxon>Lysinibacillus</taxon>
    </lineage>
</organism>
<accession>A0A0M9DHR6</accession>
<keyword evidence="2" id="KW-1185">Reference proteome</keyword>
<dbReference type="AlphaFoldDB" id="A0A0M9DHR6"/>
<sequence length="236" mass="25770">MLVILAAVLCSVVVGCKSDEQNVKLAASQDEQNTLKEEISSMFPTSELTASIVIDSVSEGDSVRAEQQVGKGTLLMIANGKEERGHLVVSSTLGQEGDQTFQSNYSIIYQQGEKEKVLLELPAYLFVQPTDKKLIFEQLSFSDADVHILTPQYQTGHGVEGYVFAIDKTNGDAFHVNIVKNEGKSKTLLYGEASPFPTVKDDILQVYPPVGAGSSEKDTNKGYYKLDLKNSQLIAE</sequence>
<dbReference type="EMBL" id="LGCI01000008">
    <property type="protein sequence ID" value="KOY81708.1"/>
    <property type="molecule type" value="Genomic_DNA"/>
</dbReference>
<dbReference type="STRING" id="33935.ADM90_12330"/>
<protein>
    <submittedName>
        <fullName evidence="1">Uncharacterized protein</fullName>
    </submittedName>
</protein>
<reference evidence="1 2" key="1">
    <citation type="submission" date="2015-07" db="EMBL/GenBank/DDBJ databases">
        <title>Genome sequencing project for genomic taxonomy and phylogenomics of Bacillus-like bacteria.</title>
        <authorList>
            <person name="Liu B."/>
            <person name="Wang J."/>
            <person name="Zhu Y."/>
            <person name="Liu G."/>
            <person name="Chen Q."/>
            <person name="Chen Z."/>
            <person name="Che J."/>
            <person name="Ge C."/>
            <person name="Shi H."/>
            <person name="Pan Z."/>
            <person name="Liu X."/>
        </authorList>
    </citation>
    <scope>NUCLEOTIDE SEQUENCE [LARGE SCALE GENOMIC DNA]</scope>
    <source>
        <strain evidence="1 2">DSM 54</strain>
    </source>
</reference>
<comment type="caution">
    <text evidence="1">The sequence shown here is derived from an EMBL/GenBank/DDBJ whole genome shotgun (WGS) entry which is preliminary data.</text>
</comment>
<name>A0A0M9DHR6_9BACI</name>
<gene>
    <name evidence="1" type="ORF">ADM90_12330</name>
</gene>
<dbReference type="Proteomes" id="UP000037977">
    <property type="component" value="Unassembled WGS sequence"/>
</dbReference>
<evidence type="ECO:0000313" key="2">
    <source>
        <dbReference type="Proteomes" id="UP000037977"/>
    </source>
</evidence>
<proteinExistence type="predicted"/>
<evidence type="ECO:0000313" key="1">
    <source>
        <dbReference type="EMBL" id="KOY81708.1"/>
    </source>
</evidence>